<name>A0AA39EZ37_9HYME</name>
<dbReference type="AlphaFoldDB" id="A0AA39EZ37"/>
<dbReference type="Proteomes" id="UP001168990">
    <property type="component" value="Unassembled WGS sequence"/>
</dbReference>
<accession>A0AA39EZ37</accession>
<gene>
    <name evidence="1" type="ORF">PV328_007760</name>
</gene>
<dbReference type="EMBL" id="JAQQBS010001423">
    <property type="protein sequence ID" value="KAK0160337.1"/>
    <property type="molecule type" value="Genomic_DNA"/>
</dbReference>
<organism evidence="1 2">
    <name type="scientific">Microctonus aethiopoides</name>
    <dbReference type="NCBI Taxonomy" id="144406"/>
    <lineage>
        <taxon>Eukaryota</taxon>
        <taxon>Metazoa</taxon>
        <taxon>Ecdysozoa</taxon>
        <taxon>Arthropoda</taxon>
        <taxon>Hexapoda</taxon>
        <taxon>Insecta</taxon>
        <taxon>Pterygota</taxon>
        <taxon>Neoptera</taxon>
        <taxon>Endopterygota</taxon>
        <taxon>Hymenoptera</taxon>
        <taxon>Apocrita</taxon>
        <taxon>Ichneumonoidea</taxon>
        <taxon>Braconidae</taxon>
        <taxon>Euphorinae</taxon>
        <taxon>Microctonus</taxon>
    </lineage>
</organism>
<keyword evidence="2" id="KW-1185">Reference proteome</keyword>
<reference evidence="1" key="1">
    <citation type="journal article" date="2023" name="bioRxiv">
        <title>Scaffold-level genome assemblies of two parasitoid biocontrol wasps reveal the parthenogenesis mechanism and an associated novel virus.</title>
        <authorList>
            <person name="Inwood S."/>
            <person name="Skelly J."/>
            <person name="Guhlin J."/>
            <person name="Harrop T."/>
            <person name="Goldson S."/>
            <person name="Dearden P."/>
        </authorList>
    </citation>
    <scope>NUCLEOTIDE SEQUENCE</scope>
    <source>
        <strain evidence="1">Irish</strain>
        <tissue evidence="1">Whole body</tissue>
    </source>
</reference>
<reference evidence="1" key="2">
    <citation type="submission" date="2023-03" db="EMBL/GenBank/DDBJ databases">
        <authorList>
            <person name="Inwood S.N."/>
            <person name="Skelly J.G."/>
            <person name="Guhlin J."/>
            <person name="Harrop T.W.R."/>
            <person name="Goldson S.G."/>
            <person name="Dearden P.K."/>
        </authorList>
    </citation>
    <scope>NUCLEOTIDE SEQUENCE</scope>
    <source>
        <strain evidence="1">Irish</strain>
        <tissue evidence="1">Whole body</tissue>
    </source>
</reference>
<proteinExistence type="predicted"/>
<comment type="caution">
    <text evidence="1">The sequence shown here is derived from an EMBL/GenBank/DDBJ whole genome shotgun (WGS) entry which is preliminary data.</text>
</comment>
<sequence length="200" mass="22572">MTATKILLYNSEKDIAVEAYVSAADTGRAKTDMFFATQFLRSVMEKEQEPQVSTSPYHVEHGEDTLFTPIDEETTEIQESKGNTEGGLHPVLKKTYKSTKDYNQKSGNNRKTWQFYELMDEIFGQKAWCDPVAVASSIGLSTKKPETSDSAVGSDSRCSTKSNKMSIATLLKKDLGKKTNTKKIRKKDITERKILEFFCR</sequence>
<protein>
    <submittedName>
        <fullName evidence="1">Uncharacterized protein</fullName>
    </submittedName>
</protein>
<evidence type="ECO:0000313" key="2">
    <source>
        <dbReference type="Proteomes" id="UP001168990"/>
    </source>
</evidence>
<evidence type="ECO:0000313" key="1">
    <source>
        <dbReference type="EMBL" id="KAK0160337.1"/>
    </source>
</evidence>